<evidence type="ECO:0000313" key="4">
    <source>
        <dbReference type="Proteomes" id="UP000680206"/>
    </source>
</evidence>
<accession>A0ABS3S7C9</accession>
<keyword evidence="1" id="KW-0723">Serine/threonine-protein kinase</keyword>
<dbReference type="Gene3D" id="3.30.565.10">
    <property type="entry name" value="Histidine kinase-like ATPase, C-terminal domain"/>
    <property type="match status" value="1"/>
</dbReference>
<protein>
    <submittedName>
        <fullName evidence="3">ATP-binding protein</fullName>
    </submittedName>
</protein>
<organism evidence="3 4">
    <name type="scientific">Actinomadura violacea</name>
    <dbReference type="NCBI Taxonomy" id="2819934"/>
    <lineage>
        <taxon>Bacteria</taxon>
        <taxon>Bacillati</taxon>
        <taxon>Actinomycetota</taxon>
        <taxon>Actinomycetes</taxon>
        <taxon>Streptosporangiales</taxon>
        <taxon>Thermomonosporaceae</taxon>
        <taxon>Actinomadura</taxon>
    </lineage>
</organism>
<keyword evidence="1" id="KW-0808">Transferase</keyword>
<dbReference type="InterPro" id="IPR050267">
    <property type="entry name" value="Anti-sigma-factor_SerPK"/>
</dbReference>
<dbReference type="InterPro" id="IPR036890">
    <property type="entry name" value="HATPase_C_sf"/>
</dbReference>
<dbReference type="EMBL" id="JAGEPF010000035">
    <property type="protein sequence ID" value="MBO2464483.1"/>
    <property type="molecule type" value="Genomic_DNA"/>
</dbReference>
<keyword evidence="1" id="KW-0418">Kinase</keyword>
<dbReference type="PANTHER" id="PTHR35526">
    <property type="entry name" value="ANTI-SIGMA-F FACTOR RSBW-RELATED"/>
    <property type="match status" value="1"/>
</dbReference>
<dbReference type="RefSeq" id="WP_208250988.1">
    <property type="nucleotide sequence ID" value="NZ_JAGEPF010000035.1"/>
</dbReference>
<dbReference type="SUPFAM" id="SSF55874">
    <property type="entry name" value="ATPase domain of HSP90 chaperone/DNA topoisomerase II/histidine kinase"/>
    <property type="match status" value="1"/>
</dbReference>
<keyword evidence="4" id="KW-1185">Reference proteome</keyword>
<dbReference type="Pfam" id="PF13581">
    <property type="entry name" value="HATPase_c_2"/>
    <property type="match status" value="1"/>
</dbReference>
<evidence type="ECO:0000313" key="3">
    <source>
        <dbReference type="EMBL" id="MBO2464483.1"/>
    </source>
</evidence>
<evidence type="ECO:0000259" key="2">
    <source>
        <dbReference type="Pfam" id="PF13581"/>
    </source>
</evidence>
<comment type="caution">
    <text evidence="3">The sequence shown here is derived from an EMBL/GenBank/DDBJ whole genome shotgun (WGS) entry which is preliminary data.</text>
</comment>
<dbReference type="CDD" id="cd16936">
    <property type="entry name" value="HATPase_RsbW-like"/>
    <property type="match status" value="1"/>
</dbReference>
<evidence type="ECO:0000256" key="1">
    <source>
        <dbReference type="ARBA" id="ARBA00022527"/>
    </source>
</evidence>
<dbReference type="InterPro" id="IPR003594">
    <property type="entry name" value="HATPase_dom"/>
</dbReference>
<dbReference type="PANTHER" id="PTHR35526:SF3">
    <property type="entry name" value="ANTI-SIGMA-F FACTOR RSBW"/>
    <property type="match status" value="1"/>
</dbReference>
<gene>
    <name evidence="3" type="ORF">J4709_43620</name>
</gene>
<keyword evidence="3" id="KW-0547">Nucleotide-binding</keyword>
<sequence>MTHELLSTPAAVGIARRATARALISRGLTEAQTDTFVLVVSELATNAVKARRHDKFTVRISEEVAGTLTIEVWDSVPEPPRRGSPGVDAEDGRGLLIVEALAAHYGWRPAGEGKCVFAVLEVPPHG</sequence>
<dbReference type="Proteomes" id="UP000680206">
    <property type="component" value="Unassembled WGS sequence"/>
</dbReference>
<name>A0ABS3S7C9_9ACTN</name>
<proteinExistence type="predicted"/>
<dbReference type="GO" id="GO:0005524">
    <property type="term" value="F:ATP binding"/>
    <property type="evidence" value="ECO:0007669"/>
    <property type="project" value="UniProtKB-KW"/>
</dbReference>
<keyword evidence="3" id="KW-0067">ATP-binding</keyword>
<feature type="domain" description="Histidine kinase/HSP90-like ATPase" evidence="2">
    <location>
        <begin position="7"/>
        <end position="117"/>
    </location>
</feature>
<reference evidence="3 4" key="1">
    <citation type="submission" date="2021-03" db="EMBL/GenBank/DDBJ databases">
        <title>Actinomadura violae sp. nov., isolated from lichen in Thailand.</title>
        <authorList>
            <person name="Kanchanasin P."/>
            <person name="Saeng-In P."/>
            <person name="Phongsopitanun W."/>
            <person name="Yuki M."/>
            <person name="Kudo T."/>
            <person name="Ohkuma M."/>
            <person name="Tanasupawat S."/>
        </authorList>
    </citation>
    <scope>NUCLEOTIDE SEQUENCE [LARGE SCALE GENOMIC DNA]</scope>
    <source>
        <strain evidence="3 4">LCR2-06</strain>
    </source>
</reference>